<protein>
    <submittedName>
        <fullName evidence="2">Uncharacterized protein</fullName>
    </submittedName>
</protein>
<proteinExistence type="predicted"/>
<organism evidence="2 3">
    <name type="scientific">Setaria viridis</name>
    <name type="common">Green bristlegrass</name>
    <name type="synonym">Setaria italica subsp. viridis</name>
    <dbReference type="NCBI Taxonomy" id="4556"/>
    <lineage>
        <taxon>Eukaryota</taxon>
        <taxon>Viridiplantae</taxon>
        <taxon>Streptophyta</taxon>
        <taxon>Embryophyta</taxon>
        <taxon>Tracheophyta</taxon>
        <taxon>Spermatophyta</taxon>
        <taxon>Magnoliopsida</taxon>
        <taxon>Liliopsida</taxon>
        <taxon>Poales</taxon>
        <taxon>Poaceae</taxon>
        <taxon>PACMAD clade</taxon>
        <taxon>Panicoideae</taxon>
        <taxon>Panicodae</taxon>
        <taxon>Paniceae</taxon>
        <taxon>Cenchrinae</taxon>
        <taxon>Setaria</taxon>
    </lineage>
</organism>
<name>A0A4U6TCS0_SETVI</name>
<dbReference type="EMBL" id="CM016560">
    <property type="protein sequence ID" value="TKV98368.1"/>
    <property type="molecule type" value="Genomic_DNA"/>
</dbReference>
<evidence type="ECO:0000256" key="1">
    <source>
        <dbReference type="SAM" id="MobiDB-lite"/>
    </source>
</evidence>
<gene>
    <name evidence="2" type="ORF">SEVIR_9G556100v2</name>
</gene>
<feature type="region of interest" description="Disordered" evidence="1">
    <location>
        <begin position="1"/>
        <end position="51"/>
    </location>
</feature>
<sequence length="51" mass="5515">MKKAKKGALKSAEEGAPPVTLNIDDINQDLDSDEYSSVDSDIPPVYPIQNP</sequence>
<accession>A0A4U6TCS0</accession>
<evidence type="ECO:0000313" key="3">
    <source>
        <dbReference type="Proteomes" id="UP000298652"/>
    </source>
</evidence>
<feature type="compositionally biased region" description="Acidic residues" evidence="1">
    <location>
        <begin position="26"/>
        <end position="36"/>
    </location>
</feature>
<evidence type="ECO:0000313" key="2">
    <source>
        <dbReference type="EMBL" id="TKV98368.1"/>
    </source>
</evidence>
<dbReference type="AlphaFoldDB" id="A0A4U6TCS0"/>
<keyword evidence="3" id="KW-1185">Reference proteome</keyword>
<dbReference type="Gramene" id="TKV98368">
    <property type="protein sequence ID" value="TKV98368"/>
    <property type="gene ID" value="SEVIR_9G556100v2"/>
</dbReference>
<reference evidence="2" key="1">
    <citation type="submission" date="2019-03" db="EMBL/GenBank/DDBJ databases">
        <title>WGS assembly of Setaria viridis.</title>
        <authorList>
            <person name="Huang P."/>
            <person name="Jenkins J."/>
            <person name="Grimwood J."/>
            <person name="Barry K."/>
            <person name="Healey A."/>
            <person name="Mamidi S."/>
            <person name="Sreedasyam A."/>
            <person name="Shu S."/>
            <person name="Feldman M."/>
            <person name="Wu J."/>
            <person name="Yu Y."/>
            <person name="Chen C."/>
            <person name="Johnson J."/>
            <person name="Rokhsar D."/>
            <person name="Baxter I."/>
            <person name="Schmutz J."/>
            <person name="Brutnell T."/>
            <person name="Kellogg E."/>
        </authorList>
    </citation>
    <scope>NUCLEOTIDE SEQUENCE [LARGE SCALE GENOMIC DNA]</scope>
</reference>
<dbReference type="Proteomes" id="UP000298652">
    <property type="component" value="Chromosome 9"/>
</dbReference>